<dbReference type="InterPro" id="IPR013249">
    <property type="entry name" value="RNA_pol_sigma70_r4_t2"/>
</dbReference>
<feature type="compositionally biased region" description="Basic and acidic residues" evidence="6">
    <location>
        <begin position="56"/>
        <end position="66"/>
    </location>
</feature>
<evidence type="ECO:0000256" key="3">
    <source>
        <dbReference type="ARBA" id="ARBA00023082"/>
    </source>
</evidence>
<evidence type="ECO:0000256" key="2">
    <source>
        <dbReference type="ARBA" id="ARBA00023015"/>
    </source>
</evidence>
<dbReference type="GO" id="GO:0000428">
    <property type="term" value="C:DNA-directed RNA polymerase complex"/>
    <property type="evidence" value="ECO:0007669"/>
    <property type="project" value="UniProtKB-KW"/>
</dbReference>
<dbReference type="PANTHER" id="PTHR30173:SF43">
    <property type="entry name" value="ECF RNA POLYMERASE SIGMA FACTOR SIGI-RELATED"/>
    <property type="match status" value="1"/>
</dbReference>
<dbReference type="PANTHER" id="PTHR30173">
    <property type="entry name" value="SIGMA 19 FACTOR"/>
    <property type="match status" value="1"/>
</dbReference>
<organism evidence="8 9">
    <name type="scientific">Kitasatospora viridis</name>
    <dbReference type="NCBI Taxonomy" id="281105"/>
    <lineage>
        <taxon>Bacteria</taxon>
        <taxon>Bacillati</taxon>
        <taxon>Actinomycetota</taxon>
        <taxon>Actinomycetes</taxon>
        <taxon>Kitasatosporales</taxon>
        <taxon>Streptomycetaceae</taxon>
        <taxon>Kitasatospora</taxon>
    </lineage>
</organism>
<comment type="similarity">
    <text evidence="1">Belongs to the sigma-70 factor family. ECF subfamily.</text>
</comment>
<name>A0A561UAG4_9ACTN</name>
<accession>A0A561UAG4</accession>
<reference evidence="8 9" key="1">
    <citation type="submission" date="2019-06" db="EMBL/GenBank/DDBJ databases">
        <title>Sequencing the genomes of 1000 actinobacteria strains.</title>
        <authorList>
            <person name="Klenk H.-P."/>
        </authorList>
    </citation>
    <scope>NUCLEOTIDE SEQUENCE [LARGE SCALE GENOMIC DNA]</scope>
    <source>
        <strain evidence="8 9">DSM 44826</strain>
    </source>
</reference>
<dbReference type="Gene3D" id="1.20.140.160">
    <property type="match status" value="1"/>
</dbReference>
<dbReference type="SUPFAM" id="SSF88659">
    <property type="entry name" value="Sigma3 and sigma4 domains of RNA polymerase sigma factors"/>
    <property type="match status" value="1"/>
</dbReference>
<evidence type="ECO:0000256" key="1">
    <source>
        <dbReference type="ARBA" id="ARBA00010641"/>
    </source>
</evidence>
<sequence length="144" mass="15824">MEHQEFPAELHAMARRLLGSAEEAERALREARRRADRAEELSPWLTTLVGRVALERVRERPARGERSPSGGQPEPDATVPALLVVLGSLPPAERLALLLLDLFDLPLAEAARILGASEQGTCLLAEQAHDRLQGRPPVPRHQVS</sequence>
<dbReference type="InterPro" id="IPR013324">
    <property type="entry name" value="RNA_pol_sigma_r3/r4-like"/>
</dbReference>
<keyword evidence="9" id="KW-1185">Reference proteome</keyword>
<protein>
    <submittedName>
        <fullName evidence="8">DNA-directed RNA polymerase specialized sigma24 family protein</fullName>
    </submittedName>
</protein>
<evidence type="ECO:0000259" key="7">
    <source>
        <dbReference type="Pfam" id="PF08281"/>
    </source>
</evidence>
<evidence type="ECO:0000256" key="6">
    <source>
        <dbReference type="SAM" id="MobiDB-lite"/>
    </source>
</evidence>
<proteinExistence type="inferred from homology"/>
<dbReference type="RefSeq" id="WP_145902724.1">
    <property type="nucleotide sequence ID" value="NZ_BAAAMZ010000020.1"/>
</dbReference>
<evidence type="ECO:0000313" key="9">
    <source>
        <dbReference type="Proteomes" id="UP000317940"/>
    </source>
</evidence>
<feature type="region of interest" description="Disordered" evidence="6">
    <location>
        <begin position="56"/>
        <end position="77"/>
    </location>
</feature>
<dbReference type="Pfam" id="PF08281">
    <property type="entry name" value="Sigma70_r4_2"/>
    <property type="match status" value="1"/>
</dbReference>
<feature type="coiled-coil region" evidence="5">
    <location>
        <begin position="14"/>
        <end position="41"/>
    </location>
</feature>
<dbReference type="InterPro" id="IPR052704">
    <property type="entry name" value="ECF_Sigma-70_Domain"/>
</dbReference>
<keyword evidence="2" id="KW-0805">Transcription regulation</keyword>
<dbReference type="GO" id="GO:0003677">
    <property type="term" value="F:DNA binding"/>
    <property type="evidence" value="ECO:0007669"/>
    <property type="project" value="InterPro"/>
</dbReference>
<dbReference type="GO" id="GO:0006352">
    <property type="term" value="P:DNA-templated transcription initiation"/>
    <property type="evidence" value="ECO:0007669"/>
    <property type="project" value="InterPro"/>
</dbReference>
<dbReference type="GO" id="GO:0016987">
    <property type="term" value="F:sigma factor activity"/>
    <property type="evidence" value="ECO:0007669"/>
    <property type="project" value="UniProtKB-KW"/>
</dbReference>
<dbReference type="EMBL" id="VIWT01000001">
    <property type="protein sequence ID" value="TWF96353.1"/>
    <property type="molecule type" value="Genomic_DNA"/>
</dbReference>
<dbReference type="AlphaFoldDB" id="A0A561UAG4"/>
<keyword evidence="8" id="KW-0240">DNA-directed RNA polymerase</keyword>
<evidence type="ECO:0000256" key="5">
    <source>
        <dbReference type="SAM" id="Coils"/>
    </source>
</evidence>
<dbReference type="Proteomes" id="UP000317940">
    <property type="component" value="Unassembled WGS sequence"/>
</dbReference>
<evidence type="ECO:0000256" key="4">
    <source>
        <dbReference type="ARBA" id="ARBA00023163"/>
    </source>
</evidence>
<feature type="domain" description="RNA polymerase sigma factor 70 region 4 type 2" evidence="7">
    <location>
        <begin position="82"/>
        <end position="119"/>
    </location>
</feature>
<evidence type="ECO:0000313" key="8">
    <source>
        <dbReference type="EMBL" id="TWF96353.1"/>
    </source>
</evidence>
<keyword evidence="3" id="KW-0731">Sigma factor</keyword>
<keyword evidence="5" id="KW-0175">Coiled coil</keyword>
<keyword evidence="4" id="KW-0804">Transcription</keyword>
<gene>
    <name evidence="8" type="ORF">FHX73_11117</name>
</gene>
<comment type="caution">
    <text evidence="8">The sequence shown here is derived from an EMBL/GenBank/DDBJ whole genome shotgun (WGS) entry which is preliminary data.</text>
</comment>